<proteinExistence type="predicted"/>
<organism evidence="2 3">
    <name type="scientific">Alteribacter lacisalsi</name>
    <dbReference type="NCBI Taxonomy" id="2045244"/>
    <lineage>
        <taxon>Bacteria</taxon>
        <taxon>Bacillati</taxon>
        <taxon>Bacillota</taxon>
        <taxon>Bacilli</taxon>
        <taxon>Bacillales</taxon>
        <taxon>Bacillaceae</taxon>
        <taxon>Alteribacter</taxon>
    </lineage>
</organism>
<name>A0A2W0HVB1_9BACI</name>
<gene>
    <name evidence="2" type="ORF">CR205_03105</name>
</gene>
<accession>A0A2W0HVB1</accession>
<protein>
    <submittedName>
        <fullName evidence="2">Uncharacterized protein</fullName>
    </submittedName>
</protein>
<dbReference type="EMBL" id="PDOF01000001">
    <property type="protein sequence ID" value="PYZ97598.1"/>
    <property type="molecule type" value="Genomic_DNA"/>
</dbReference>
<feature type="chain" id="PRO_5039603856" evidence="1">
    <location>
        <begin position="19"/>
        <end position="167"/>
    </location>
</feature>
<reference evidence="2 3" key="1">
    <citation type="submission" date="2017-10" db="EMBL/GenBank/DDBJ databases">
        <title>Bacillus sp. nov., a halophilic bacterium isolated from a Yangshapao Lake.</title>
        <authorList>
            <person name="Wang H."/>
        </authorList>
    </citation>
    <scope>NUCLEOTIDE SEQUENCE [LARGE SCALE GENOMIC DNA]</scope>
    <source>
        <strain evidence="2 3">YSP-3</strain>
    </source>
</reference>
<keyword evidence="3" id="KW-1185">Reference proteome</keyword>
<sequence length="167" mass="18299">MRKIAVLSIILSAGLLSACGTEESGAQLGSSLAEFEEEYGENAIEDPSDSLFDYQSEDGYVSSILIDDHAAGITLSFESKEDTEWSEEDALEASEEFLPSDAEMAGSEEVALGDQEASLYVYESEYLHELQDKEGEGPQTIAVRLYAEEEGYRQGEISIEDGDEEEQ</sequence>
<evidence type="ECO:0000313" key="2">
    <source>
        <dbReference type="EMBL" id="PYZ97598.1"/>
    </source>
</evidence>
<dbReference type="Proteomes" id="UP000248066">
    <property type="component" value="Unassembled WGS sequence"/>
</dbReference>
<keyword evidence="1" id="KW-0732">Signal</keyword>
<evidence type="ECO:0000313" key="3">
    <source>
        <dbReference type="Proteomes" id="UP000248066"/>
    </source>
</evidence>
<dbReference type="RefSeq" id="WP_110516834.1">
    <property type="nucleotide sequence ID" value="NZ_PDOF01000001.1"/>
</dbReference>
<feature type="signal peptide" evidence="1">
    <location>
        <begin position="1"/>
        <end position="18"/>
    </location>
</feature>
<comment type="caution">
    <text evidence="2">The sequence shown here is derived from an EMBL/GenBank/DDBJ whole genome shotgun (WGS) entry which is preliminary data.</text>
</comment>
<dbReference type="PROSITE" id="PS51257">
    <property type="entry name" value="PROKAR_LIPOPROTEIN"/>
    <property type="match status" value="1"/>
</dbReference>
<dbReference type="AlphaFoldDB" id="A0A2W0HVB1"/>
<evidence type="ECO:0000256" key="1">
    <source>
        <dbReference type="SAM" id="SignalP"/>
    </source>
</evidence>